<protein>
    <submittedName>
        <fullName evidence="1">Uncharacterized protein</fullName>
    </submittedName>
</protein>
<organism evidence="1 2">
    <name type="scientific">Candidatus Jorgensenbacteria bacterium CG10_big_fil_rev_8_21_14_0_10_54_38</name>
    <dbReference type="NCBI Taxonomy" id="1974593"/>
    <lineage>
        <taxon>Bacteria</taxon>
        <taxon>Candidatus Joergenseniibacteriota</taxon>
    </lineage>
</organism>
<sequence>MFKEKLKIKAMAGRYIRIALLYEEAQNFELYFFYLARVQIIRGVELQIADDPRGLFFGDALGEVAAENRFHILPLLGGERRNLPEERIKLLL</sequence>
<comment type="caution">
    <text evidence="1">The sequence shown here is derived from an EMBL/GenBank/DDBJ whole genome shotgun (WGS) entry which is preliminary data.</text>
</comment>
<dbReference type="AlphaFoldDB" id="A0A2M6WG06"/>
<evidence type="ECO:0000313" key="1">
    <source>
        <dbReference type="EMBL" id="PIT91685.1"/>
    </source>
</evidence>
<accession>A0A2M6WG06</accession>
<dbReference type="EMBL" id="PFBE01000026">
    <property type="protein sequence ID" value="PIT91685.1"/>
    <property type="molecule type" value="Genomic_DNA"/>
</dbReference>
<dbReference type="Proteomes" id="UP000229530">
    <property type="component" value="Unassembled WGS sequence"/>
</dbReference>
<reference evidence="2" key="1">
    <citation type="submission" date="2017-09" db="EMBL/GenBank/DDBJ databases">
        <title>Depth-based differentiation of microbial function through sediment-hosted aquifers and enrichment of novel symbionts in the deep terrestrial subsurface.</title>
        <authorList>
            <person name="Probst A.J."/>
            <person name="Ladd B."/>
            <person name="Jarett J.K."/>
            <person name="Geller-Mcgrath D.E."/>
            <person name="Sieber C.M.K."/>
            <person name="Emerson J.B."/>
            <person name="Anantharaman K."/>
            <person name="Thomas B.C."/>
            <person name="Malmstrom R."/>
            <person name="Stieglmeier M."/>
            <person name="Klingl A."/>
            <person name="Woyke T."/>
            <person name="Ryan C.M."/>
            <person name="Banfield J.F."/>
        </authorList>
    </citation>
    <scope>NUCLEOTIDE SEQUENCE [LARGE SCALE GENOMIC DNA]</scope>
</reference>
<proteinExistence type="predicted"/>
<gene>
    <name evidence="1" type="ORF">COU12_01770</name>
</gene>
<evidence type="ECO:0000313" key="2">
    <source>
        <dbReference type="Proteomes" id="UP000229530"/>
    </source>
</evidence>
<name>A0A2M6WG06_9BACT</name>